<keyword evidence="2" id="KW-1185">Reference proteome</keyword>
<evidence type="ECO:0000313" key="2">
    <source>
        <dbReference type="Proteomes" id="UP000540787"/>
    </source>
</evidence>
<dbReference type="AlphaFoldDB" id="A0A7W9U5K6"/>
<dbReference type="EMBL" id="JACHBX010000001">
    <property type="protein sequence ID" value="MBB6132051.1"/>
    <property type="molecule type" value="Genomic_DNA"/>
</dbReference>
<evidence type="ECO:0008006" key="3">
    <source>
        <dbReference type="Google" id="ProtNLM"/>
    </source>
</evidence>
<gene>
    <name evidence="1" type="ORF">HD842_000162</name>
</gene>
<sequence>MHRLRTTRALYGWTVLVAFLFGLFTPVLSHAMALATAQPANAYLSEICSATGTRHILVVDDAGQTTAPPVPDMSHCDLCCSHQHAAIAPPPYAGTLQVVSLERDPYPPLFYHAPRPQFAWTPAQSRGPPAALS</sequence>
<proteinExistence type="predicted"/>
<evidence type="ECO:0000313" key="1">
    <source>
        <dbReference type="EMBL" id="MBB6132051.1"/>
    </source>
</evidence>
<dbReference type="InterPro" id="IPR021333">
    <property type="entry name" value="DUF2946"/>
</dbReference>
<organism evidence="1 2">
    <name type="scientific">Massilia aurea</name>
    <dbReference type="NCBI Taxonomy" id="373040"/>
    <lineage>
        <taxon>Bacteria</taxon>
        <taxon>Pseudomonadati</taxon>
        <taxon>Pseudomonadota</taxon>
        <taxon>Betaproteobacteria</taxon>
        <taxon>Burkholderiales</taxon>
        <taxon>Oxalobacteraceae</taxon>
        <taxon>Telluria group</taxon>
        <taxon>Massilia</taxon>
    </lineage>
</organism>
<dbReference type="Proteomes" id="UP000540787">
    <property type="component" value="Unassembled WGS sequence"/>
</dbReference>
<comment type="caution">
    <text evidence="1">The sequence shown here is derived from an EMBL/GenBank/DDBJ whole genome shotgun (WGS) entry which is preliminary data.</text>
</comment>
<accession>A0A7W9U5K6</accession>
<protein>
    <recommendedName>
        <fullName evidence="3">DUF2946 domain-containing protein</fullName>
    </recommendedName>
</protein>
<name>A0A7W9U5K6_9BURK</name>
<dbReference type="RefSeq" id="WP_183549687.1">
    <property type="nucleotide sequence ID" value="NZ_JACHBX010000001.1"/>
</dbReference>
<reference evidence="1 2" key="1">
    <citation type="submission" date="2020-08" db="EMBL/GenBank/DDBJ databases">
        <title>The Agave Microbiome: Exploring the role of microbial communities in plant adaptations to desert environments.</title>
        <authorList>
            <person name="Partida-Martinez L.P."/>
        </authorList>
    </citation>
    <scope>NUCLEOTIDE SEQUENCE [LARGE SCALE GENOMIC DNA]</scope>
    <source>
        <strain evidence="1 2">AT3.2</strain>
    </source>
</reference>
<dbReference type="Pfam" id="PF11162">
    <property type="entry name" value="DUF2946"/>
    <property type="match status" value="1"/>
</dbReference>